<name>C0P3R6_MAIZE</name>
<protein>
    <submittedName>
        <fullName evidence="2">Uncharacterized protein</fullName>
    </submittedName>
</protein>
<evidence type="ECO:0000313" key="2">
    <source>
        <dbReference type="EMBL" id="ACN27632.1"/>
    </source>
</evidence>
<sequence length="243" mass="26425">MAKHRHLHWWQGFVSRRFPSVSCRRGSRFGTNPPRWRQEAAPAHGASRVRVQPHVDALDVEQVLARRQLPHHLASLDVLEAHGAHLAARLRPGLEVAGASKANKLVGEGRQRIDRGLRQAAEPAPRPRCGHRCCMCIRGLALGARAVAAGPPCEAAGDAEGDQGQPAERERHPDADGDGQRAEQEQRHRARCDAVARAVSASPTVAAAGPRGEQGRHGQQTWLDVVEIGRHTRVLCLLCSDSV</sequence>
<reference evidence="2" key="1">
    <citation type="journal article" date="2009" name="PLoS Genet.">
        <title>Sequencing, mapping, and analysis of 27,455 maize full-length cDNAs.</title>
        <authorList>
            <person name="Soderlund C."/>
            <person name="Descour A."/>
            <person name="Kudrna D."/>
            <person name="Bomhoff M."/>
            <person name="Boyd L."/>
            <person name="Currie J."/>
            <person name="Angelova A."/>
            <person name="Collura K."/>
            <person name="Wissotski M."/>
            <person name="Ashley E."/>
            <person name="Morrow D."/>
            <person name="Fernandes J."/>
            <person name="Walbot V."/>
            <person name="Yu Y."/>
        </authorList>
    </citation>
    <scope>NUCLEOTIDE SEQUENCE</scope>
    <source>
        <strain evidence="2">B73</strain>
    </source>
</reference>
<evidence type="ECO:0000256" key="1">
    <source>
        <dbReference type="SAM" id="MobiDB-lite"/>
    </source>
</evidence>
<reference evidence="2" key="2">
    <citation type="submission" date="2012-06" db="EMBL/GenBank/DDBJ databases">
        <authorList>
            <person name="Yu Y."/>
            <person name="Currie J."/>
            <person name="Lomeli R."/>
            <person name="Angelova A."/>
            <person name="Collura K."/>
            <person name="Wissotski M."/>
            <person name="Campos D."/>
            <person name="Kudrna D."/>
            <person name="Golser W."/>
            <person name="Ashely E."/>
            <person name="Descour A."/>
            <person name="Fernandes J."/>
            <person name="Soderlund C."/>
            <person name="Walbot V."/>
        </authorList>
    </citation>
    <scope>NUCLEOTIDE SEQUENCE</scope>
    <source>
        <strain evidence="2">B73</strain>
    </source>
</reference>
<organism evidence="2">
    <name type="scientific">Zea mays</name>
    <name type="common">Maize</name>
    <dbReference type="NCBI Taxonomy" id="4577"/>
    <lineage>
        <taxon>Eukaryota</taxon>
        <taxon>Viridiplantae</taxon>
        <taxon>Streptophyta</taxon>
        <taxon>Embryophyta</taxon>
        <taxon>Tracheophyta</taxon>
        <taxon>Spermatophyta</taxon>
        <taxon>Magnoliopsida</taxon>
        <taxon>Liliopsida</taxon>
        <taxon>Poales</taxon>
        <taxon>Poaceae</taxon>
        <taxon>PACMAD clade</taxon>
        <taxon>Panicoideae</taxon>
        <taxon>Andropogonodae</taxon>
        <taxon>Andropogoneae</taxon>
        <taxon>Tripsacinae</taxon>
        <taxon>Zea</taxon>
    </lineage>
</organism>
<dbReference type="EMBL" id="BT062935">
    <property type="protein sequence ID" value="ACN27632.1"/>
    <property type="molecule type" value="mRNA"/>
</dbReference>
<feature type="region of interest" description="Disordered" evidence="1">
    <location>
        <begin position="154"/>
        <end position="190"/>
    </location>
</feature>
<accession>C0P3R6</accession>
<feature type="compositionally biased region" description="Basic and acidic residues" evidence="1">
    <location>
        <begin position="167"/>
        <end position="190"/>
    </location>
</feature>
<dbReference type="AlphaFoldDB" id="C0P3R6"/>
<proteinExistence type="evidence at transcript level"/>